<gene>
    <name evidence="1" type="ORF">F4821DRAFT_261900</name>
</gene>
<reference evidence="1 2" key="1">
    <citation type="journal article" date="2022" name="New Phytol.">
        <title>Ecological generalism drives hyperdiversity of secondary metabolite gene clusters in xylarialean endophytes.</title>
        <authorList>
            <person name="Franco M.E.E."/>
            <person name="Wisecaver J.H."/>
            <person name="Arnold A.E."/>
            <person name="Ju Y.M."/>
            <person name="Slot J.C."/>
            <person name="Ahrendt S."/>
            <person name="Moore L.P."/>
            <person name="Eastman K.E."/>
            <person name="Scott K."/>
            <person name="Konkel Z."/>
            <person name="Mondo S.J."/>
            <person name="Kuo A."/>
            <person name="Hayes R.D."/>
            <person name="Haridas S."/>
            <person name="Andreopoulos B."/>
            <person name="Riley R."/>
            <person name="LaButti K."/>
            <person name="Pangilinan J."/>
            <person name="Lipzen A."/>
            <person name="Amirebrahimi M."/>
            <person name="Yan J."/>
            <person name="Adam C."/>
            <person name="Keymanesh K."/>
            <person name="Ng V."/>
            <person name="Louie K."/>
            <person name="Northen T."/>
            <person name="Drula E."/>
            <person name="Henrissat B."/>
            <person name="Hsieh H.M."/>
            <person name="Youens-Clark K."/>
            <person name="Lutzoni F."/>
            <person name="Miadlikowska J."/>
            <person name="Eastwood D.C."/>
            <person name="Hamelin R.C."/>
            <person name="Grigoriev I.V."/>
            <person name="U'Ren J.M."/>
        </authorList>
    </citation>
    <scope>NUCLEOTIDE SEQUENCE [LARGE SCALE GENOMIC DNA]</scope>
    <source>
        <strain evidence="1 2">ER1909</strain>
    </source>
</reference>
<protein>
    <submittedName>
        <fullName evidence="1">Uncharacterized protein</fullName>
    </submittedName>
</protein>
<organism evidence="1 2">
    <name type="scientific">Hypoxylon rubiginosum</name>
    <dbReference type="NCBI Taxonomy" id="110542"/>
    <lineage>
        <taxon>Eukaryota</taxon>
        <taxon>Fungi</taxon>
        <taxon>Dikarya</taxon>
        <taxon>Ascomycota</taxon>
        <taxon>Pezizomycotina</taxon>
        <taxon>Sordariomycetes</taxon>
        <taxon>Xylariomycetidae</taxon>
        <taxon>Xylariales</taxon>
        <taxon>Hypoxylaceae</taxon>
        <taxon>Hypoxylon</taxon>
    </lineage>
</organism>
<evidence type="ECO:0000313" key="2">
    <source>
        <dbReference type="Proteomes" id="UP001497680"/>
    </source>
</evidence>
<dbReference type="EMBL" id="MU394336">
    <property type="protein sequence ID" value="KAI6084522.1"/>
    <property type="molecule type" value="Genomic_DNA"/>
</dbReference>
<comment type="caution">
    <text evidence="1">The sequence shown here is derived from an EMBL/GenBank/DDBJ whole genome shotgun (WGS) entry which is preliminary data.</text>
</comment>
<sequence>MAKRPTTKVPDAWEDDDWETQADKAVDEPEAQSSQSTTMSKAERLAQHAESNRKIWESAEAPPETFHYLAARSDPPLATSFKPAVKLLSRKPAGAANEYEDEGPKAPQLTPEEILAKQQREREEKQRRYDEARAKIFGSSNPSSGTSTPGAVTPPRSADGRGPRGRGNRGGRGGGGGGGRHQRNDSRGDRDRDSNNNGYGQQRPSSQSGTGARELYDPNYAARPGFQSRGNSADRRPTPREEDQQVIRSPRGPDGSGRGGFGFAKRGAKDS</sequence>
<keyword evidence="2" id="KW-1185">Reference proteome</keyword>
<dbReference type="Proteomes" id="UP001497680">
    <property type="component" value="Unassembled WGS sequence"/>
</dbReference>
<proteinExistence type="predicted"/>
<name>A0ACC0CW27_9PEZI</name>
<accession>A0ACC0CW27</accession>
<evidence type="ECO:0000313" key="1">
    <source>
        <dbReference type="EMBL" id="KAI6084522.1"/>
    </source>
</evidence>